<evidence type="ECO:0000256" key="5">
    <source>
        <dbReference type="ARBA" id="ARBA00022741"/>
    </source>
</evidence>
<dbReference type="InterPro" id="IPR004811">
    <property type="entry name" value="RelA/Spo_fam"/>
</dbReference>
<dbReference type="FunFam" id="3.10.20.30:FF:000002">
    <property type="entry name" value="GTP pyrophosphokinase (RelA/SpoT)"/>
    <property type="match status" value="1"/>
</dbReference>
<dbReference type="SUPFAM" id="SSF81271">
    <property type="entry name" value="TGS-like"/>
    <property type="match status" value="1"/>
</dbReference>
<dbReference type="InterPro" id="IPR002912">
    <property type="entry name" value="ACT_dom"/>
</dbReference>
<dbReference type="GO" id="GO:0016787">
    <property type="term" value="F:hydrolase activity"/>
    <property type="evidence" value="ECO:0007669"/>
    <property type="project" value="UniProtKB-KW"/>
</dbReference>
<dbReference type="Proteomes" id="UP000283128">
    <property type="component" value="Unassembled WGS sequence"/>
</dbReference>
<dbReference type="Gene3D" id="3.10.20.30">
    <property type="match status" value="1"/>
</dbReference>
<dbReference type="SMART" id="SM00954">
    <property type="entry name" value="RelA_SpoT"/>
    <property type="match status" value="1"/>
</dbReference>
<dbReference type="Gene3D" id="3.30.70.260">
    <property type="match status" value="1"/>
</dbReference>
<evidence type="ECO:0000256" key="3">
    <source>
        <dbReference type="ARBA" id="ARBA00019852"/>
    </source>
</evidence>
<dbReference type="Pfam" id="PF02824">
    <property type="entry name" value="TGS"/>
    <property type="match status" value="1"/>
</dbReference>
<dbReference type="GO" id="GO:0005886">
    <property type="term" value="C:plasma membrane"/>
    <property type="evidence" value="ECO:0007669"/>
    <property type="project" value="TreeGrafter"/>
</dbReference>
<dbReference type="Pfam" id="PF13291">
    <property type="entry name" value="ACT_4"/>
    <property type="match status" value="1"/>
</dbReference>
<dbReference type="SUPFAM" id="SSF109604">
    <property type="entry name" value="HD-domain/PDEase-like"/>
    <property type="match status" value="1"/>
</dbReference>
<keyword evidence="6" id="KW-0418">Kinase</keyword>
<dbReference type="EC" id="2.7.6.5" evidence="2"/>
<evidence type="ECO:0000259" key="16">
    <source>
        <dbReference type="PROSITE" id="PS51831"/>
    </source>
</evidence>
<dbReference type="EMBL" id="RZYA01000005">
    <property type="protein sequence ID" value="RVU25384.1"/>
    <property type="molecule type" value="Genomic_DNA"/>
</dbReference>
<comment type="function">
    <text evidence="13">In eubacteria ppGpp (guanosine 3'-diphosphate 5'-diphosphate) is a mediator of the stringent response that coordinates a variety of cellular activities in response to changes in nutritional abundance.</text>
</comment>
<evidence type="ECO:0000256" key="11">
    <source>
        <dbReference type="ARBA" id="ARBA00033308"/>
    </source>
</evidence>
<keyword evidence="7" id="KW-0067">ATP-binding</keyword>
<keyword evidence="19" id="KW-1185">Reference proteome</keyword>
<comment type="caution">
    <text evidence="18">The sequence shown here is derived from an EMBL/GenBank/DDBJ whole genome shotgun (WGS) entry which is preliminary data.</text>
</comment>
<evidence type="ECO:0000256" key="13">
    <source>
        <dbReference type="RuleBase" id="RU003847"/>
    </source>
</evidence>
<dbReference type="Pfam" id="PF13328">
    <property type="entry name" value="HD_4"/>
    <property type="match status" value="1"/>
</dbReference>
<dbReference type="RefSeq" id="WP_127828514.1">
    <property type="nucleotide sequence ID" value="NZ_RZYA01000005.1"/>
</dbReference>
<dbReference type="InterPro" id="IPR012675">
    <property type="entry name" value="Beta-grasp_dom_sf"/>
</dbReference>
<dbReference type="Gene3D" id="3.30.460.10">
    <property type="entry name" value="Beta Polymerase, domain 2"/>
    <property type="match status" value="1"/>
</dbReference>
<dbReference type="PANTHER" id="PTHR21262">
    <property type="entry name" value="GUANOSINE-3',5'-BIS DIPHOSPHATE 3'-PYROPHOSPHOHYDROLASE"/>
    <property type="match status" value="1"/>
</dbReference>
<reference evidence="18 19" key="1">
    <citation type="submission" date="2019-01" db="EMBL/GenBank/DDBJ databases">
        <title>Genome sequences of Streptomyces and Rhizobium isolates collected from root and soil.</title>
        <authorList>
            <person name="Chhettri S."/>
            <person name="Sevigny J.L."/>
            <person name="Sen A."/>
            <person name="Ennis N."/>
            <person name="Tisa L."/>
        </authorList>
    </citation>
    <scope>NUCLEOTIDE SEQUENCE [LARGE SCALE GENOMIC DNA]</scope>
    <source>
        <strain evidence="18 19">San01</strain>
    </source>
</reference>
<sequence>MPDEAKPLSPSAERLGVTPAAKPDLTAEQAAAGAAVVPAKPEKSGQSATGTPAGKAAEQPRPKPLADKPPADKPPTPGPPAATPAPTPPVVRPAAGQPARSGSSNRVRARLARLGVQRSNPYNPVLEPLLRIVRSNDPKIETSTLRQVERAYQVAERWHRGQKRKSGDPYITHPLAVTTILAELGMDPATLMAGLLHDTVEDTEYGLDTLRRDFGDQVALLVDGVTKLDKVKFGEAAQAETVRKMVVAMAKDPRVLVIKLADRLHNMRTMRYLKREKQEKKARETLEIYAPLAHRLGMNTIKWELEDLAFAILYPKMYDEIVRLVAERAPKRDEYLAIVTDEVQSDLRAARIKATVTGRPKHYYSVYQKMIVRGRDFAEIYDLVGIRVLVDTVRDCYAALGTVHARWNPVPGRFKDYIAMPKFNMYQSLHTTVIGPNGKPVELQIRTFDMHRRAEYGIAAHWKYKQEAVAGTSKVRSDAPRTTGKDDHLNDMAWLRQLLDWQKETEDPGEFLESLRFDLSRNEVFVFTPKGDVIALPAGATPVDFSYAVHTEVGHRTIGARVNGRLVPLESTLDNGDLVEVFTSKAAGAGPSRDWLGFVKSPRARNKIRAWFSKERREEAIEQGKDAIARAMRKQNLPIQRILTGDSLVTLAHEMRYPDISSLYAAIGEGHVTAQSVVQKLVQALGGEEAANEDIAESAPPSRGRSKRRANADPGVVVKGVEDVWVKLARCCTPVPGDPIIGFVTRGSGVSVHRSDCVNVESLSREPERILEVEWAPTQSSVFLVAIQVEALDRSRLLSDVTRVLSDQHVNILSAAVQTSRDRVATSRFTFEMGDPKHLGHVLKAVRGVEGVYDVYRVTSARRP</sequence>
<dbReference type="OrthoDB" id="9805041at2"/>
<protein>
    <recommendedName>
        <fullName evidence="3">GTP pyrophosphokinase</fullName>
        <ecNumber evidence="2">2.7.6.5</ecNumber>
    </recommendedName>
    <alternativeName>
        <fullName evidence="10">(p)ppGpp synthase</fullName>
    </alternativeName>
    <alternativeName>
        <fullName evidence="9">ATP:GTP 3'-pyrophosphotransferase</fullName>
    </alternativeName>
    <alternativeName>
        <fullName evidence="11">ppGpp synthase I</fullName>
    </alternativeName>
</protein>
<dbReference type="SUPFAM" id="SSF81301">
    <property type="entry name" value="Nucleotidyltransferase"/>
    <property type="match status" value="1"/>
</dbReference>
<evidence type="ECO:0000256" key="2">
    <source>
        <dbReference type="ARBA" id="ARBA00013251"/>
    </source>
</evidence>
<feature type="domain" description="HD" evidence="16">
    <location>
        <begin position="170"/>
        <end position="267"/>
    </location>
</feature>
<dbReference type="InterPro" id="IPR007685">
    <property type="entry name" value="RelA_SpoT"/>
</dbReference>
<dbReference type="GO" id="GO:0015970">
    <property type="term" value="P:guanosine tetraphosphate biosynthetic process"/>
    <property type="evidence" value="ECO:0007669"/>
    <property type="project" value="UniProtKB-UniPathway"/>
</dbReference>
<evidence type="ECO:0000313" key="18">
    <source>
        <dbReference type="EMBL" id="RVU25384.1"/>
    </source>
</evidence>
<dbReference type="GO" id="GO:0008728">
    <property type="term" value="F:GTP diphosphokinase activity"/>
    <property type="evidence" value="ECO:0007669"/>
    <property type="project" value="UniProtKB-EC"/>
</dbReference>
<gene>
    <name evidence="18" type="ORF">EOT10_14145</name>
</gene>
<evidence type="ECO:0000259" key="17">
    <source>
        <dbReference type="PROSITE" id="PS51880"/>
    </source>
</evidence>
<dbReference type="FunFam" id="3.30.70.260:FF:000003">
    <property type="entry name" value="GTP pyrophosphokinase RelA"/>
    <property type="match status" value="1"/>
</dbReference>
<dbReference type="CDD" id="cd01668">
    <property type="entry name" value="TGS_RSH"/>
    <property type="match status" value="1"/>
</dbReference>
<evidence type="ECO:0000256" key="10">
    <source>
        <dbReference type="ARBA" id="ARBA00032407"/>
    </source>
</evidence>
<dbReference type="InterPro" id="IPR003607">
    <property type="entry name" value="HD/PDEase_dom"/>
</dbReference>
<comment type="catalytic activity">
    <reaction evidence="12">
        <text>GTP + ATP = guanosine 3'-diphosphate 5'-triphosphate + AMP</text>
        <dbReference type="Rhea" id="RHEA:22088"/>
        <dbReference type="ChEBI" id="CHEBI:30616"/>
        <dbReference type="ChEBI" id="CHEBI:37565"/>
        <dbReference type="ChEBI" id="CHEBI:142410"/>
        <dbReference type="ChEBI" id="CHEBI:456215"/>
        <dbReference type="EC" id="2.7.6.5"/>
    </reaction>
</comment>
<dbReference type="InterPro" id="IPR045600">
    <property type="entry name" value="RelA/SpoT_AH_RIS"/>
</dbReference>
<dbReference type="FunFam" id="3.30.460.10:FF:000001">
    <property type="entry name" value="GTP pyrophosphokinase RelA"/>
    <property type="match status" value="1"/>
</dbReference>
<evidence type="ECO:0000256" key="12">
    <source>
        <dbReference type="ARBA" id="ARBA00048244"/>
    </source>
</evidence>
<feature type="region of interest" description="Disordered" evidence="14">
    <location>
        <begin position="1"/>
        <end position="106"/>
    </location>
</feature>
<dbReference type="PROSITE" id="PS51880">
    <property type="entry name" value="TGS"/>
    <property type="match status" value="1"/>
</dbReference>
<dbReference type="PROSITE" id="PS51831">
    <property type="entry name" value="HD"/>
    <property type="match status" value="1"/>
</dbReference>
<dbReference type="InterPro" id="IPR043519">
    <property type="entry name" value="NT_sf"/>
</dbReference>
<dbReference type="UniPathway" id="UPA00908">
    <property type="reaction ID" value="UER00884"/>
</dbReference>
<dbReference type="SUPFAM" id="SSF55021">
    <property type="entry name" value="ACT-like"/>
    <property type="match status" value="1"/>
</dbReference>
<feature type="domain" description="ACT" evidence="15">
    <location>
        <begin position="786"/>
        <end position="860"/>
    </location>
</feature>
<evidence type="ECO:0000259" key="15">
    <source>
        <dbReference type="PROSITE" id="PS51671"/>
    </source>
</evidence>
<dbReference type="Gene3D" id="1.10.3210.10">
    <property type="entry name" value="Hypothetical protein af1432"/>
    <property type="match status" value="1"/>
</dbReference>
<dbReference type="InterPro" id="IPR012676">
    <property type="entry name" value="TGS-like"/>
</dbReference>
<feature type="compositionally biased region" description="Pro residues" evidence="14">
    <location>
        <begin position="72"/>
        <end position="91"/>
    </location>
</feature>
<proteinExistence type="inferred from homology"/>
<evidence type="ECO:0000256" key="9">
    <source>
        <dbReference type="ARBA" id="ARBA00029754"/>
    </source>
</evidence>
<comment type="pathway">
    <text evidence="1">Purine metabolism; ppGpp biosynthesis; ppGpp from GTP: step 1/2.</text>
</comment>
<dbReference type="InterPro" id="IPR006674">
    <property type="entry name" value="HD_domain"/>
</dbReference>
<feature type="domain" description="TGS" evidence="17">
    <location>
        <begin position="522"/>
        <end position="583"/>
    </location>
</feature>
<dbReference type="GO" id="GO:0016301">
    <property type="term" value="F:kinase activity"/>
    <property type="evidence" value="ECO:0007669"/>
    <property type="project" value="UniProtKB-KW"/>
</dbReference>
<evidence type="ECO:0000256" key="1">
    <source>
        <dbReference type="ARBA" id="ARBA00004976"/>
    </source>
</evidence>
<dbReference type="AlphaFoldDB" id="A0A3S2VIR8"/>
<evidence type="ECO:0000256" key="8">
    <source>
        <dbReference type="ARBA" id="ARBA00023134"/>
    </source>
</evidence>
<name>A0A3S2VIR8_9ACTN</name>
<organism evidence="18 19">
    <name type="scientific">Streptomyces antnestii</name>
    <dbReference type="NCBI Taxonomy" id="2494256"/>
    <lineage>
        <taxon>Bacteria</taxon>
        <taxon>Bacillati</taxon>
        <taxon>Actinomycetota</taxon>
        <taxon>Actinomycetes</taxon>
        <taxon>Kitasatosporales</taxon>
        <taxon>Streptomycetaceae</taxon>
        <taxon>Streptomyces</taxon>
    </lineage>
</organism>
<evidence type="ECO:0000256" key="6">
    <source>
        <dbReference type="ARBA" id="ARBA00022777"/>
    </source>
</evidence>
<evidence type="ECO:0000256" key="4">
    <source>
        <dbReference type="ARBA" id="ARBA00022679"/>
    </source>
</evidence>
<dbReference type="CDD" id="cd00077">
    <property type="entry name" value="HDc"/>
    <property type="match status" value="1"/>
</dbReference>
<feature type="compositionally biased region" description="Low complexity" evidence="14">
    <location>
        <begin position="27"/>
        <end position="39"/>
    </location>
</feature>
<keyword evidence="8" id="KW-0342">GTP-binding</keyword>
<dbReference type="CDD" id="cd05399">
    <property type="entry name" value="NT_Rel-Spo_like"/>
    <property type="match status" value="1"/>
</dbReference>
<dbReference type="InterPro" id="IPR033655">
    <property type="entry name" value="TGS_RelA/SpoT"/>
</dbReference>
<dbReference type="Pfam" id="PF04607">
    <property type="entry name" value="RelA_SpoT"/>
    <property type="match status" value="1"/>
</dbReference>
<dbReference type="SMART" id="SM00471">
    <property type="entry name" value="HDc"/>
    <property type="match status" value="1"/>
</dbReference>
<keyword evidence="4" id="KW-0808">Transferase</keyword>
<dbReference type="PROSITE" id="PS51671">
    <property type="entry name" value="ACT"/>
    <property type="match status" value="1"/>
</dbReference>
<dbReference type="CDD" id="cd04876">
    <property type="entry name" value="ACT_RelA-SpoT"/>
    <property type="match status" value="1"/>
</dbReference>
<feature type="region of interest" description="Disordered" evidence="14">
    <location>
        <begin position="689"/>
        <end position="711"/>
    </location>
</feature>
<feature type="compositionally biased region" description="Basic and acidic residues" evidence="14">
    <location>
        <begin position="58"/>
        <end position="71"/>
    </location>
</feature>
<keyword evidence="18" id="KW-0378">Hydrolase</keyword>
<dbReference type="InterPro" id="IPR045865">
    <property type="entry name" value="ACT-like_dom_sf"/>
</dbReference>
<dbReference type="InterPro" id="IPR004095">
    <property type="entry name" value="TGS"/>
</dbReference>
<dbReference type="PANTHER" id="PTHR21262:SF31">
    <property type="entry name" value="GTP PYROPHOSPHOKINASE"/>
    <property type="match status" value="1"/>
</dbReference>
<keyword evidence="5" id="KW-0547">Nucleotide-binding</keyword>
<dbReference type="GO" id="GO:0005524">
    <property type="term" value="F:ATP binding"/>
    <property type="evidence" value="ECO:0007669"/>
    <property type="project" value="UniProtKB-KW"/>
</dbReference>
<evidence type="ECO:0000256" key="14">
    <source>
        <dbReference type="SAM" id="MobiDB-lite"/>
    </source>
</evidence>
<evidence type="ECO:0000256" key="7">
    <source>
        <dbReference type="ARBA" id="ARBA00022840"/>
    </source>
</evidence>
<evidence type="ECO:0000313" key="19">
    <source>
        <dbReference type="Proteomes" id="UP000283128"/>
    </source>
</evidence>
<dbReference type="NCBIfam" id="TIGR00691">
    <property type="entry name" value="spoT_relA"/>
    <property type="match status" value="1"/>
</dbReference>
<dbReference type="Pfam" id="PF19296">
    <property type="entry name" value="RelA_AH_RIS"/>
    <property type="match status" value="1"/>
</dbReference>
<accession>A0A3S2VIR8</accession>
<dbReference type="FunFam" id="1.10.3210.10:FF:000001">
    <property type="entry name" value="GTP pyrophosphokinase RelA"/>
    <property type="match status" value="1"/>
</dbReference>
<dbReference type="GO" id="GO:0005525">
    <property type="term" value="F:GTP binding"/>
    <property type="evidence" value="ECO:0007669"/>
    <property type="project" value="UniProtKB-KW"/>
</dbReference>
<comment type="similarity">
    <text evidence="13">Belongs to the relA/spoT family.</text>
</comment>